<evidence type="ECO:0000313" key="2">
    <source>
        <dbReference type="Proteomes" id="UP000822688"/>
    </source>
</evidence>
<accession>A0A8T0ICM8</accession>
<name>A0A8T0ICM8_CERPU</name>
<protein>
    <submittedName>
        <fullName evidence="1">Uncharacterized protein</fullName>
    </submittedName>
</protein>
<proteinExistence type="predicted"/>
<dbReference type="AlphaFoldDB" id="A0A8T0ICM8"/>
<dbReference type="Proteomes" id="UP000822688">
    <property type="component" value="Chromosome 4"/>
</dbReference>
<keyword evidence="2" id="KW-1185">Reference proteome</keyword>
<reference evidence="1" key="1">
    <citation type="submission" date="2020-06" db="EMBL/GenBank/DDBJ databases">
        <title>WGS assembly of Ceratodon purpureus strain R40.</title>
        <authorList>
            <person name="Carey S.B."/>
            <person name="Jenkins J."/>
            <person name="Shu S."/>
            <person name="Lovell J.T."/>
            <person name="Sreedasyam A."/>
            <person name="Maumus F."/>
            <person name="Tiley G.P."/>
            <person name="Fernandez-Pozo N."/>
            <person name="Barry K."/>
            <person name="Chen C."/>
            <person name="Wang M."/>
            <person name="Lipzen A."/>
            <person name="Daum C."/>
            <person name="Saski C.A."/>
            <person name="Payton A.C."/>
            <person name="Mcbreen J.C."/>
            <person name="Conrad R.E."/>
            <person name="Kollar L.M."/>
            <person name="Olsson S."/>
            <person name="Huttunen S."/>
            <person name="Landis J.B."/>
            <person name="Wickett N.J."/>
            <person name="Johnson M.G."/>
            <person name="Rensing S.A."/>
            <person name="Grimwood J."/>
            <person name="Schmutz J."/>
            <person name="Mcdaniel S.F."/>
        </authorList>
    </citation>
    <scope>NUCLEOTIDE SEQUENCE</scope>
    <source>
        <strain evidence="1">R40</strain>
    </source>
</reference>
<sequence>MLRVARNITSPLCLHCPDPKLRYVKKANGDLQFHTFLHPITSHLSRSLIAHIYI</sequence>
<gene>
    <name evidence="1" type="ORF">KC19_4G189100</name>
</gene>
<dbReference type="EMBL" id="CM026424">
    <property type="protein sequence ID" value="KAG0580646.1"/>
    <property type="molecule type" value="Genomic_DNA"/>
</dbReference>
<organism evidence="1 2">
    <name type="scientific">Ceratodon purpureus</name>
    <name type="common">Fire moss</name>
    <name type="synonym">Dicranum purpureum</name>
    <dbReference type="NCBI Taxonomy" id="3225"/>
    <lineage>
        <taxon>Eukaryota</taxon>
        <taxon>Viridiplantae</taxon>
        <taxon>Streptophyta</taxon>
        <taxon>Embryophyta</taxon>
        <taxon>Bryophyta</taxon>
        <taxon>Bryophytina</taxon>
        <taxon>Bryopsida</taxon>
        <taxon>Dicranidae</taxon>
        <taxon>Pseudoditrichales</taxon>
        <taxon>Ditrichaceae</taxon>
        <taxon>Ceratodon</taxon>
    </lineage>
</organism>
<comment type="caution">
    <text evidence="1">The sequence shown here is derived from an EMBL/GenBank/DDBJ whole genome shotgun (WGS) entry which is preliminary data.</text>
</comment>
<evidence type="ECO:0000313" key="1">
    <source>
        <dbReference type="EMBL" id="KAG0580646.1"/>
    </source>
</evidence>